<evidence type="ECO:0000313" key="3">
    <source>
        <dbReference type="Proteomes" id="UP000324222"/>
    </source>
</evidence>
<sequence length="73" mass="7498">MPGTGGEAVPGASVGYSTTAPRTPPPAGFCIARGSVVILVMKGQMVPVAGQTDRRTDGRVCQPALSWLGQEWA</sequence>
<gene>
    <name evidence="2" type="ORF">E2C01_072925</name>
</gene>
<evidence type="ECO:0000313" key="2">
    <source>
        <dbReference type="EMBL" id="MPC78439.1"/>
    </source>
</evidence>
<organism evidence="2 3">
    <name type="scientific">Portunus trituberculatus</name>
    <name type="common">Swimming crab</name>
    <name type="synonym">Neptunus trituberculatus</name>
    <dbReference type="NCBI Taxonomy" id="210409"/>
    <lineage>
        <taxon>Eukaryota</taxon>
        <taxon>Metazoa</taxon>
        <taxon>Ecdysozoa</taxon>
        <taxon>Arthropoda</taxon>
        <taxon>Crustacea</taxon>
        <taxon>Multicrustacea</taxon>
        <taxon>Malacostraca</taxon>
        <taxon>Eumalacostraca</taxon>
        <taxon>Eucarida</taxon>
        <taxon>Decapoda</taxon>
        <taxon>Pleocyemata</taxon>
        <taxon>Brachyura</taxon>
        <taxon>Eubrachyura</taxon>
        <taxon>Portunoidea</taxon>
        <taxon>Portunidae</taxon>
        <taxon>Portuninae</taxon>
        <taxon>Portunus</taxon>
    </lineage>
</organism>
<keyword evidence="3" id="KW-1185">Reference proteome</keyword>
<protein>
    <submittedName>
        <fullName evidence="2">Uncharacterized protein</fullName>
    </submittedName>
</protein>
<comment type="caution">
    <text evidence="2">The sequence shown here is derived from an EMBL/GenBank/DDBJ whole genome shotgun (WGS) entry which is preliminary data.</text>
</comment>
<feature type="region of interest" description="Disordered" evidence="1">
    <location>
        <begin position="1"/>
        <end position="25"/>
    </location>
</feature>
<accession>A0A5B7I973</accession>
<evidence type="ECO:0000256" key="1">
    <source>
        <dbReference type="SAM" id="MobiDB-lite"/>
    </source>
</evidence>
<dbReference type="Proteomes" id="UP000324222">
    <property type="component" value="Unassembled WGS sequence"/>
</dbReference>
<proteinExistence type="predicted"/>
<dbReference type="AlphaFoldDB" id="A0A5B7I973"/>
<dbReference type="EMBL" id="VSRR010048422">
    <property type="protein sequence ID" value="MPC78439.1"/>
    <property type="molecule type" value="Genomic_DNA"/>
</dbReference>
<reference evidence="2 3" key="1">
    <citation type="submission" date="2019-05" db="EMBL/GenBank/DDBJ databases">
        <title>Another draft genome of Portunus trituberculatus and its Hox gene families provides insights of decapod evolution.</title>
        <authorList>
            <person name="Jeong J.-H."/>
            <person name="Song I."/>
            <person name="Kim S."/>
            <person name="Choi T."/>
            <person name="Kim D."/>
            <person name="Ryu S."/>
            <person name="Kim W."/>
        </authorList>
    </citation>
    <scope>NUCLEOTIDE SEQUENCE [LARGE SCALE GENOMIC DNA]</scope>
    <source>
        <tissue evidence="2">Muscle</tissue>
    </source>
</reference>
<name>A0A5B7I973_PORTR</name>